<evidence type="ECO:0008006" key="5">
    <source>
        <dbReference type="Google" id="ProtNLM"/>
    </source>
</evidence>
<dbReference type="EMBL" id="JANUCP010000008">
    <property type="protein sequence ID" value="MCS3921039.1"/>
    <property type="molecule type" value="Genomic_DNA"/>
</dbReference>
<accession>A0ABT2ETR5</accession>
<keyword evidence="2" id="KW-1133">Transmembrane helix</keyword>
<protein>
    <recommendedName>
        <fullName evidence="5">EF-hand domain-containing protein</fullName>
    </recommendedName>
</protein>
<evidence type="ECO:0000256" key="1">
    <source>
        <dbReference type="SAM" id="MobiDB-lite"/>
    </source>
</evidence>
<keyword evidence="2" id="KW-0472">Membrane</keyword>
<comment type="caution">
    <text evidence="3">The sequence shown here is derived from an EMBL/GenBank/DDBJ whole genome shotgun (WGS) entry which is preliminary data.</text>
</comment>
<evidence type="ECO:0000256" key="2">
    <source>
        <dbReference type="SAM" id="Phobius"/>
    </source>
</evidence>
<feature type="region of interest" description="Disordered" evidence="1">
    <location>
        <begin position="933"/>
        <end position="968"/>
    </location>
</feature>
<name>A0ABT2ETR5_9BACT</name>
<reference evidence="3 4" key="1">
    <citation type="submission" date="2022-08" db="EMBL/GenBank/DDBJ databases">
        <title>Bacterial and archaeal communities from various locations to study Microbial Dark Matter (Phase II).</title>
        <authorList>
            <person name="Stepanauskas R."/>
        </authorList>
    </citation>
    <scope>NUCLEOTIDE SEQUENCE [LARGE SCALE GENOMIC DNA]</scope>
    <source>
        <strain evidence="3 4">PD1</strain>
    </source>
</reference>
<evidence type="ECO:0000313" key="4">
    <source>
        <dbReference type="Proteomes" id="UP001204798"/>
    </source>
</evidence>
<feature type="region of interest" description="Disordered" evidence="1">
    <location>
        <begin position="498"/>
        <end position="524"/>
    </location>
</feature>
<sequence>MFGELVKRKSVMRNEASNKFHASCFTHYARQKGQAVLLATLIMFVVAAVGAGFILFVQSSMNLSQRARQEEEAFLLARAGLLFADRQLTEKGADWRPSVMVAFDDFERSRGWHRPDKDNDWYGKYAARQVRDLLGTIQGAGGSFLLKVKYVPEQQVIKIISIGRPAPNSPVFRRLVAYKPLPSDWIWVTAKGDGDNPDPLLISSSVGNYNYFFARLGQEINWRLAMNANQWIWLNAERDPLVAIITPNTEPYRLNWLRLRTWLGPSRLPAKDATFVFTSTIRVNSDLLWTGITALQVTDLFAGEAPLVEVARLIQHDRNDYDGDNSIGEDTLDGVDNDNDGRIDEDPLALVLVYENPDTFHSNPNGVGAFLNGAVPSDFGTPPGNGFYLFPIGGVPRYMDGWERLGGVLPVRWVFNFPRRITPRTAPSVDLRFYLVQTRDAAPPASHYGYHSLPLSLNVLPPTDPNAFAPFFTLRNDLDNPNQTLIFRGIYIDNGADRQFTTPSDAPDVDGDGNPDPQVFTDENNDYRPELAQVYDWTVKPPVLDPNNPTQLHPRRQQLDSGWLQDGNINYATERNTVELFALNGNIPPQQVQLPFTYRTAAPNFYVPPGVEVRFDVYYPDPQNNPTLIIQRTWLIRHDGQPFHDPNGNPLSNRLCFVDAVQLGQFDADNDGRFGEDPINFLDDDGDNLVDEDPPHTALINGQVPQIVIFAEGNIRVSGQVAVAVKIVTPETIYIEGPLHPVTSNATIELLAKRNICLNFAAARTPIPVDGLNQVLDRATLLPRFKVSSLAGYVNLNDPLALQGADYLLPNAFSVNLPIALFADLLGGSVNALAFPAPQDRDGNRVVDAVNGNNPLTAQVDFSLTGANLPLSQDLQQNFQQLLNGVWTLRLVLLHRGMASVQDSNSPNGWQAVPNPWTNLAVYVCIDEDGDGNIDLPGDANHDGNPDDDGDGQVDEDSVTRVYGPGEPMRTFPVASRWYQGDGRQVILNDPTTTKEWGIMDIPIPPTTKGLIVDRDIDGQITVRDFWLALQRLHVVVVSPVANEVIPQGRTPVRYELAGIKLALYDENGMPRPIWQTQVSMAQAGLPVNNDRDGRVDEDPINGIDDDGDSRIDEDPPEYHPWFVLAQTILAENGTIGFVPPPYFDPTAHPSWQQLVTSNQDQWQTQFRYWQRLWSFYYLRQNSVRWTSLFDPDTLPPAIAQKLPTTLLPQSIPVLAGQLTMRVTPQTMLWRLAGQGAFGNPNNPQDPRPNALGFAWETGLDKAALPYLFHIDPTTNTLRPLQLSDLQPPTTQQPYNPPVFVEVPRTMFASTLLWSWRAASPVAQGVLNLGNAVLPPFYKTSPIPNLRLSPGFFAVMQQQVGED</sequence>
<gene>
    <name evidence="3" type="ORF">M2350_003480</name>
</gene>
<organism evidence="3 4">
    <name type="scientific">Candidatus Fervidibacter sacchari</name>
    <dbReference type="NCBI Taxonomy" id="1448929"/>
    <lineage>
        <taxon>Bacteria</taxon>
        <taxon>Candidatus Fervidibacterota</taxon>
        <taxon>Candidatus Fervidibacter</taxon>
    </lineage>
</organism>
<keyword evidence="4" id="KW-1185">Reference proteome</keyword>
<feature type="region of interest" description="Disordered" evidence="1">
    <location>
        <begin position="1088"/>
        <end position="1113"/>
    </location>
</feature>
<keyword evidence="2" id="KW-0812">Transmembrane</keyword>
<proteinExistence type="predicted"/>
<evidence type="ECO:0000313" key="3">
    <source>
        <dbReference type="EMBL" id="MCS3921039.1"/>
    </source>
</evidence>
<feature type="compositionally biased region" description="Acidic residues" evidence="1">
    <location>
        <begin position="946"/>
        <end position="957"/>
    </location>
</feature>
<dbReference type="RefSeq" id="WP_259101765.1">
    <property type="nucleotide sequence ID" value="NZ_CP130454.1"/>
</dbReference>
<feature type="transmembrane region" description="Helical" evidence="2">
    <location>
        <begin position="35"/>
        <end position="57"/>
    </location>
</feature>
<dbReference type="Proteomes" id="UP001204798">
    <property type="component" value="Unassembled WGS sequence"/>
</dbReference>